<organism evidence="4 5">
    <name type="scientific">Ascodesmis nigricans</name>
    <dbReference type="NCBI Taxonomy" id="341454"/>
    <lineage>
        <taxon>Eukaryota</taxon>
        <taxon>Fungi</taxon>
        <taxon>Dikarya</taxon>
        <taxon>Ascomycota</taxon>
        <taxon>Pezizomycotina</taxon>
        <taxon>Pezizomycetes</taxon>
        <taxon>Pezizales</taxon>
        <taxon>Ascodesmidaceae</taxon>
        <taxon>Ascodesmis</taxon>
    </lineage>
</organism>
<dbReference type="OrthoDB" id="10031156at2759"/>
<evidence type="ECO:0000313" key="5">
    <source>
        <dbReference type="Proteomes" id="UP000298138"/>
    </source>
</evidence>
<feature type="region of interest" description="Disordered" evidence="2">
    <location>
        <begin position="1426"/>
        <end position="1469"/>
    </location>
</feature>
<dbReference type="EMBL" id="ML220113">
    <property type="protein sequence ID" value="TGZ83805.1"/>
    <property type="molecule type" value="Genomic_DNA"/>
</dbReference>
<dbReference type="SUPFAM" id="SSF55874">
    <property type="entry name" value="ATPase domain of HSP90 chaperone/DNA topoisomerase II/histidine kinase"/>
    <property type="match status" value="1"/>
</dbReference>
<dbReference type="STRING" id="341454.A0A4V3SJF3"/>
<feature type="region of interest" description="Disordered" evidence="2">
    <location>
        <begin position="1610"/>
        <end position="1634"/>
    </location>
</feature>
<dbReference type="Pfam" id="PF12449">
    <property type="entry name" value="DUF3684"/>
    <property type="match status" value="1"/>
</dbReference>
<dbReference type="InterPro" id="IPR022155">
    <property type="entry name" value="DUF3684"/>
</dbReference>
<feature type="coiled-coil region" evidence="1">
    <location>
        <begin position="1331"/>
        <end position="1364"/>
    </location>
</feature>
<keyword evidence="1" id="KW-0175">Coiled coil</keyword>
<dbReference type="InParanoid" id="A0A4V3SJF3"/>
<feature type="domain" description="Sacsin/Nov" evidence="3">
    <location>
        <begin position="28"/>
        <end position="149"/>
    </location>
</feature>
<feature type="region of interest" description="Disordered" evidence="2">
    <location>
        <begin position="1368"/>
        <end position="1414"/>
    </location>
</feature>
<feature type="compositionally biased region" description="Polar residues" evidence="2">
    <location>
        <begin position="1397"/>
        <end position="1414"/>
    </location>
</feature>
<feature type="compositionally biased region" description="Low complexity" evidence="2">
    <location>
        <begin position="1610"/>
        <end position="1624"/>
    </location>
</feature>
<feature type="compositionally biased region" description="Pro residues" evidence="2">
    <location>
        <begin position="1453"/>
        <end position="1464"/>
    </location>
</feature>
<sequence>MTDYEDLRAQTLGSNHEEEAVTVNTRALIDKVLARYSSENTTLRELIQNAADANANSVEIHFQTVSTGANELHTYYENADLENLQKKKVRRLLVKNDGQNFREEDWQRLKRIAEGNPDETKIGAFGVGFYSVFADTDEPFISSGDQTMAFYWKGNSLFTRRGKMEKADPFTTFLLDYREPGDLPDLKVLCQFFATSLTFVKLNKISLFVDDLKLLELNKKASPPMPMDIPSSVHPVTHDKLMKVAEVSTSRVQLDAKYMNVTHYKPASETAGSFMKSFFKVISSQPTKSKGITLENIGEYTSATIFLRIVTATVATSVAPKFAAELERATKKPPPAKTMLSCLTMSKDEQDASEHESEIFENVIPSKGGRIFIGFPTHQTTAFNGHISAHSVIPTVERENIDLNARVIKTWNIEMLRVAGIIARITYIDEMSVLERRSRGLEAAGLENVYGDAIHIMKQFTFVDSTPQVAVGYYITEAFWTCTKRTSIELLSTKGVLPSTKVRLASDIDFLDRLPLLPEALVKGASGFVSYLKNGGYLTDITITDIQQELAENPLTGDKITKFLRWLSLQGKQGLIDELQMQLLLSGAVAMVSPSGDEKDAVPTQLHTIRHYINVNKLAPDLPIPSSCMPFSITKSLTRTEMEHLRWEELPIGAWLAYVATANNRLPVEKNLEKSPQFAATVLQHLSKNWETISQAEKITAANLLKTRTCIPTKQGMKTPPESYFPTVKLFEDLPVIHNVNSVKEKVLTALGVRKTIELRLVFERLMTAEGAKWSHVDLVKYLTSVQEDIPSEDIRKLQHAAICRAEPGEGTPLRKVSELYIPGREHRLLELPVLQWPGEWRMESREARFLIKLGLRMFPTEEVLVPLFVNKNATLRERAFQYFITHFHENKYNSNLIQGNPQTRLPLQGNAGRVARPYDIYSNPDAAILGFHILRSDLVEHAAKFGVQPDPPLKECAERLCTVPPSDRRHATAVFEYFSSRITNLSQHLRNELGRSAIVPIPTASGKAKHVPPQSCYIGPSDHRYAAIFDFVSFSPAANAFLLSCGSKPEPTTSEIAYRLAKEPSKLYGIFQSEQKYLGVLRTIADEWQTIKKDKELVKALFNSPCLGAYRTIEPDEKSLMDGNIDKETAMREFVLAKGGEIFILDDIMNYNIFKSKVLIAPEEDALEGMYKKLGATMLTSNIQQSWSLGPAIETTDPTPLRKTIIERTRLFLHNINEEVKVDASWLEKNLDVQYVRQIKHHMELTIGGVKRAKNSQDKSAAVVANTKSHMKVSLVVTPKFASYDLATALVQVVLYKPKPHSSLLLDSLLSTDLMTLKARGYNVDRILRQKQAEAQLMEEARLKKLEEQQKAIEAQEKAYQDRLRAQQVQNNAPPPAPSTPTKDKAVMPGAFNDTPPDTNSRTPNPQSQKAASSFFSRISKYLTDDTNTTKDSRPSPQSPGHNAISSIGGGPLPPPPPNPSIPEAPTEPHRLTANLHRAISSTRPHSSTSVFTQPQTFDVKESHAFCDSRPGQDIVFVADTPPGLQLYMSRSLSPEERTKFLSTNMRAVSVFAVLLSRFADGVFGMQRKSLHVYYDTQGGTIAFNLAGSVFCNVRFFMSLHAPQLFSSSTKTKPSAPSSTPGAPLSPPSVLRRKIPPTTLQTALIERPHKEIEKAWKEAVKYWYVTLCHELAHNLVDQHGSEHSFYTESMVTEFWDKAQELMGGWTGLVKADVEKEVE</sequence>
<dbReference type="InterPro" id="IPR058210">
    <property type="entry name" value="SACS/Nov_dom"/>
</dbReference>
<accession>A0A4V3SJF3</accession>
<dbReference type="PANTHER" id="PTHR47839">
    <property type="entry name" value="DOMAIN PROTEIN, PUTATIVE (AFU_ORTHOLOGUE AFUA_6G04830)-RELATED"/>
    <property type="match status" value="1"/>
</dbReference>
<gene>
    <name evidence="4" type="ORF">EX30DRAFT_338412</name>
</gene>
<reference evidence="4 5" key="1">
    <citation type="submission" date="2019-04" db="EMBL/GenBank/DDBJ databases">
        <title>Comparative genomics and transcriptomics to analyze fruiting body development in filamentous ascomycetes.</title>
        <authorList>
            <consortium name="DOE Joint Genome Institute"/>
            <person name="Lutkenhaus R."/>
            <person name="Traeger S."/>
            <person name="Breuer J."/>
            <person name="Kuo A."/>
            <person name="Lipzen A."/>
            <person name="Pangilinan J."/>
            <person name="Dilworth D."/>
            <person name="Sandor L."/>
            <person name="Poggeler S."/>
            <person name="Barry K."/>
            <person name="Grigoriev I.V."/>
            <person name="Nowrousian M."/>
        </authorList>
    </citation>
    <scope>NUCLEOTIDE SEQUENCE [LARGE SCALE GENOMIC DNA]</scope>
    <source>
        <strain evidence="4 5">CBS 389.68</strain>
    </source>
</reference>
<dbReference type="InterPro" id="IPR036890">
    <property type="entry name" value="HATPase_C_sf"/>
</dbReference>
<name>A0A4V3SJF3_9PEZI</name>
<proteinExistence type="predicted"/>
<dbReference type="Pfam" id="PF25794">
    <property type="entry name" value="SACS"/>
    <property type="match status" value="1"/>
</dbReference>
<protein>
    <recommendedName>
        <fullName evidence="3">Sacsin/Nov domain-containing protein</fullName>
    </recommendedName>
</protein>
<dbReference type="Gene3D" id="3.30.565.10">
    <property type="entry name" value="Histidine kinase-like ATPase, C-terminal domain"/>
    <property type="match status" value="1"/>
</dbReference>
<evidence type="ECO:0000256" key="2">
    <source>
        <dbReference type="SAM" id="MobiDB-lite"/>
    </source>
</evidence>
<dbReference type="Proteomes" id="UP000298138">
    <property type="component" value="Unassembled WGS sequence"/>
</dbReference>
<dbReference type="NCBIfam" id="NF047352">
    <property type="entry name" value="P_loop_sacsin"/>
    <property type="match status" value="1"/>
</dbReference>
<evidence type="ECO:0000256" key="1">
    <source>
        <dbReference type="SAM" id="Coils"/>
    </source>
</evidence>
<keyword evidence="5" id="KW-1185">Reference proteome</keyword>
<evidence type="ECO:0000313" key="4">
    <source>
        <dbReference type="EMBL" id="TGZ83805.1"/>
    </source>
</evidence>
<evidence type="ECO:0000259" key="3">
    <source>
        <dbReference type="Pfam" id="PF25794"/>
    </source>
</evidence>
<dbReference type="PANTHER" id="PTHR47839:SF1">
    <property type="entry name" value="DOMAIN PROTEIN, PUTATIVE (AFU_ORTHOLOGUE AFUA_6G04830)-RELATED"/>
    <property type="match status" value="1"/>
</dbReference>